<sequence>RAKGRWAQILNMSTKRERHGHGTMLIAGLEELLRREDVDVVVLYPAENGRAPAFWSSIGFGNRENSFLPEEELVPHDQVRPGTKDTPGPLLPEFDPGTRRPPKATPRGSAQIFEADPADSARARPCAHIPHVAALACLAFAARSRVATIPLILLSTAVETSRDGVGLQAPWAPWAAVRGRCGALHLQRAGRCAQRDRASAPPPPRR</sequence>
<feature type="region of interest" description="Disordered" evidence="1">
    <location>
        <begin position="77"/>
        <end position="109"/>
    </location>
</feature>
<dbReference type="InterPro" id="IPR016181">
    <property type="entry name" value="Acyl_CoA_acyltransferase"/>
</dbReference>
<keyword evidence="3" id="KW-1185">Reference proteome</keyword>
<comment type="caution">
    <text evidence="2">The sequence shown here is derived from an EMBL/GenBank/DDBJ whole genome shotgun (WGS) entry which is preliminary data.</text>
</comment>
<organism evidence="2 3">
    <name type="scientific">Prorocentrum cordatum</name>
    <dbReference type="NCBI Taxonomy" id="2364126"/>
    <lineage>
        <taxon>Eukaryota</taxon>
        <taxon>Sar</taxon>
        <taxon>Alveolata</taxon>
        <taxon>Dinophyceae</taxon>
        <taxon>Prorocentrales</taxon>
        <taxon>Prorocentraceae</taxon>
        <taxon>Prorocentrum</taxon>
    </lineage>
</organism>
<feature type="non-terminal residue" evidence="2">
    <location>
        <position position="1"/>
    </location>
</feature>
<dbReference type="EMBL" id="CAUYUJ010001236">
    <property type="protein sequence ID" value="CAK0794970.1"/>
    <property type="molecule type" value="Genomic_DNA"/>
</dbReference>
<reference evidence="2" key="1">
    <citation type="submission" date="2023-10" db="EMBL/GenBank/DDBJ databases">
        <authorList>
            <person name="Chen Y."/>
            <person name="Shah S."/>
            <person name="Dougan E. K."/>
            <person name="Thang M."/>
            <person name="Chan C."/>
        </authorList>
    </citation>
    <scope>NUCLEOTIDE SEQUENCE [LARGE SCALE GENOMIC DNA]</scope>
</reference>
<evidence type="ECO:0008006" key="4">
    <source>
        <dbReference type="Google" id="ProtNLM"/>
    </source>
</evidence>
<proteinExistence type="predicted"/>
<accession>A0ABN9PPD9</accession>
<protein>
    <recommendedName>
        <fullName evidence="4">N-acetyltransferase domain-containing protein</fullName>
    </recommendedName>
</protein>
<name>A0ABN9PPD9_9DINO</name>
<evidence type="ECO:0000313" key="2">
    <source>
        <dbReference type="EMBL" id="CAK0794970.1"/>
    </source>
</evidence>
<evidence type="ECO:0000313" key="3">
    <source>
        <dbReference type="Proteomes" id="UP001189429"/>
    </source>
</evidence>
<dbReference type="Proteomes" id="UP001189429">
    <property type="component" value="Unassembled WGS sequence"/>
</dbReference>
<dbReference type="SUPFAM" id="SSF55729">
    <property type="entry name" value="Acyl-CoA N-acyltransferases (Nat)"/>
    <property type="match status" value="1"/>
</dbReference>
<evidence type="ECO:0000256" key="1">
    <source>
        <dbReference type="SAM" id="MobiDB-lite"/>
    </source>
</evidence>
<gene>
    <name evidence="2" type="ORF">PCOR1329_LOCUS4782</name>
</gene>